<dbReference type="RefSeq" id="WP_009055371.1">
    <property type="nucleotide sequence ID" value="NZ_AJYA01000024.1"/>
</dbReference>
<name>I5C2E9_9BACT</name>
<accession>I5C2E9</accession>
<reference evidence="2 3" key="1">
    <citation type="submission" date="2012-05" db="EMBL/GenBank/DDBJ databases">
        <title>Genome sequence of Nitritalea halalkaliphila LW7.</title>
        <authorList>
            <person name="Jangir P.K."/>
            <person name="Singh A."/>
            <person name="Shivaji S."/>
            <person name="Sharma R."/>
        </authorList>
    </citation>
    <scope>NUCLEOTIDE SEQUENCE [LARGE SCALE GENOMIC DNA]</scope>
    <source>
        <strain evidence="2 3">LW7</strain>
    </source>
</reference>
<feature type="transmembrane region" description="Helical" evidence="1">
    <location>
        <begin position="125"/>
        <end position="143"/>
    </location>
</feature>
<keyword evidence="1" id="KW-0812">Transmembrane</keyword>
<dbReference type="STRING" id="1189621.A3SI_11569"/>
<dbReference type="AlphaFoldDB" id="I5C2E9"/>
<protein>
    <submittedName>
        <fullName evidence="2">Gliding motility-associated ABC transporter permease GldF</fullName>
    </submittedName>
</protein>
<evidence type="ECO:0000256" key="1">
    <source>
        <dbReference type="SAM" id="Phobius"/>
    </source>
</evidence>
<keyword evidence="3" id="KW-1185">Reference proteome</keyword>
<keyword evidence="1" id="KW-0472">Membrane</keyword>
<organism evidence="2 3">
    <name type="scientific">Nitritalea halalkaliphila LW7</name>
    <dbReference type="NCBI Taxonomy" id="1189621"/>
    <lineage>
        <taxon>Bacteria</taxon>
        <taxon>Pseudomonadati</taxon>
        <taxon>Bacteroidota</taxon>
        <taxon>Cytophagia</taxon>
        <taxon>Cytophagales</taxon>
        <taxon>Cyclobacteriaceae</taxon>
        <taxon>Nitritalea</taxon>
    </lineage>
</organism>
<keyword evidence="1" id="KW-1133">Transmembrane helix</keyword>
<evidence type="ECO:0000313" key="3">
    <source>
        <dbReference type="Proteomes" id="UP000005551"/>
    </source>
</evidence>
<feature type="transmembrane region" description="Helical" evidence="1">
    <location>
        <begin position="72"/>
        <end position="91"/>
    </location>
</feature>
<feature type="transmembrane region" description="Helical" evidence="1">
    <location>
        <begin position="45"/>
        <end position="65"/>
    </location>
</feature>
<gene>
    <name evidence="2" type="ORF">A3SI_11569</name>
</gene>
<comment type="caution">
    <text evidence="2">The sequence shown here is derived from an EMBL/GenBank/DDBJ whole genome shotgun (WGS) entry which is preliminary data.</text>
</comment>
<evidence type="ECO:0000313" key="2">
    <source>
        <dbReference type="EMBL" id="EIM76001.1"/>
    </source>
</evidence>
<sequence>MVAKYLAALLLIFLALLPTWGYLYSLYQLGDPVGNIDVAGFAGSWVGLFLIGAAFVAIGVLGSAFSQNQMIAFLWGVFLSFLLYSGLSALVDLQWEHPLAYYLEALSMRYHYVQLSRGVIDMENVAYFTGLIVLVLGISIEKLERA</sequence>
<dbReference type="EMBL" id="AJYA01000024">
    <property type="protein sequence ID" value="EIM76001.1"/>
    <property type="molecule type" value="Genomic_DNA"/>
</dbReference>
<dbReference type="Proteomes" id="UP000005551">
    <property type="component" value="Unassembled WGS sequence"/>
</dbReference>
<proteinExistence type="predicted"/>